<organism evidence="1 2">
    <name type="scientific">Achromobacter arsenitoxydans SY8</name>
    <dbReference type="NCBI Taxonomy" id="477184"/>
    <lineage>
        <taxon>Bacteria</taxon>
        <taxon>Pseudomonadati</taxon>
        <taxon>Pseudomonadota</taxon>
        <taxon>Betaproteobacteria</taxon>
        <taxon>Burkholderiales</taxon>
        <taxon>Alcaligenaceae</taxon>
        <taxon>Achromobacter</taxon>
    </lineage>
</organism>
<comment type="caution">
    <text evidence="1">The sequence shown here is derived from an EMBL/GenBank/DDBJ whole genome shotgun (WGS) entry which is preliminary data.</text>
</comment>
<dbReference type="NCBIfam" id="NF033832">
    <property type="entry name" value="sce7726_fam"/>
    <property type="match status" value="1"/>
</dbReference>
<gene>
    <name evidence="1" type="ORF">KYC_14932</name>
</gene>
<dbReference type="InterPro" id="IPR047729">
    <property type="entry name" value="Sce7726-like"/>
</dbReference>
<evidence type="ECO:0000313" key="1">
    <source>
        <dbReference type="EMBL" id="EHK65521.1"/>
    </source>
</evidence>
<evidence type="ECO:0000313" key="2">
    <source>
        <dbReference type="Proteomes" id="UP000003113"/>
    </source>
</evidence>
<protein>
    <submittedName>
        <fullName evidence="1">Putative bacteriophage protein</fullName>
    </submittedName>
</protein>
<dbReference type="eggNOG" id="ENOG502Z7UD">
    <property type="taxonomic scope" value="Bacteria"/>
</dbReference>
<reference evidence="1 2" key="1">
    <citation type="journal article" date="2012" name="J. Bacteriol.">
        <title>Genome sequence of the highly efficient arsenite-oxidizing bacterium Achromobacter arsenitoxydans SY8.</title>
        <authorList>
            <person name="Li X."/>
            <person name="Hu Y."/>
            <person name="Gong J."/>
            <person name="Lin Y."/>
            <person name="Johnstone L."/>
            <person name="Rensing C."/>
            <person name="Wang G."/>
        </authorList>
    </citation>
    <scope>NUCLEOTIDE SEQUENCE [LARGE SCALE GENOMIC DNA]</scope>
    <source>
        <strain evidence="1 2">SY8</strain>
    </source>
</reference>
<dbReference type="STRING" id="477184.KYC_14932"/>
<dbReference type="EMBL" id="AGUF01000052">
    <property type="protein sequence ID" value="EHK65521.1"/>
    <property type="molecule type" value="Genomic_DNA"/>
</dbReference>
<dbReference type="Proteomes" id="UP000003113">
    <property type="component" value="Unassembled WGS sequence"/>
</dbReference>
<name>H0F888_9BURK</name>
<keyword evidence="2" id="KW-1185">Reference proteome</keyword>
<dbReference type="AlphaFoldDB" id="H0F888"/>
<sequence>MAFSRLFSSSVFKEMAGKGRSPLFARLVRQSFTDAEQSQIQSVGDAFNYAFERLKAHANRDEYVYKAAITQRILLGRHSLRSACMLNEFRVGICKVDLAILNGTATAYEIKSERDGLGRLKRQLDAYQLVFPRRYVIAGENHIDGVLQSTDPDVGILMLSGRYQISTIREATERLDLVQPAAIFDALRIDEAIKILNYRNIEIPVVPNTRIRGELREIFAGFAAGEIYSTFVSVVKESRTLASLGDLVSDMPRSLHAAALTIRVKPAEHKNLLAAINSTFVDALGWA</sequence>
<proteinExistence type="predicted"/>
<dbReference type="OrthoDB" id="5020258at2"/>
<accession>H0F888</accession>